<dbReference type="Gene3D" id="1.10.240.10">
    <property type="entry name" value="Tyrosyl-Transfer RNA Synthetase"/>
    <property type="match status" value="1"/>
</dbReference>
<comment type="caution">
    <text evidence="8">Lacks conserved residue(s) required for the propagation of feature annotation.</text>
</comment>
<keyword evidence="2 8" id="KW-0436">Ligase</keyword>
<dbReference type="NCBIfam" id="TIGR00233">
    <property type="entry name" value="trpS"/>
    <property type="match status" value="1"/>
</dbReference>
<proteinExistence type="inferred from homology"/>
<evidence type="ECO:0000256" key="7">
    <source>
        <dbReference type="ARBA" id="ARBA00049929"/>
    </source>
</evidence>
<keyword evidence="8" id="KW-0963">Cytoplasm</keyword>
<dbReference type="Pfam" id="PF00579">
    <property type="entry name" value="tRNA-synt_1b"/>
    <property type="match status" value="1"/>
</dbReference>
<dbReference type="InterPro" id="IPR050203">
    <property type="entry name" value="Trp-tRNA_synthetase"/>
</dbReference>
<comment type="function">
    <text evidence="8">Catalyzes the attachment of tryptophan to tRNA(Trp).</text>
</comment>
<comment type="subcellular location">
    <subcellularLocation>
        <location evidence="8">Cytoplasm</location>
    </subcellularLocation>
</comment>
<reference evidence="10 11" key="1">
    <citation type="submission" date="2016-10" db="EMBL/GenBank/DDBJ databases">
        <authorList>
            <person name="de Groot N.N."/>
        </authorList>
    </citation>
    <scope>NUCLEOTIDE SEQUENCE [LARGE SCALE GENOMIC DNA]</scope>
    <source>
        <strain evidence="10 11">CGMCC 4.1859</strain>
    </source>
</reference>
<sequence length="340" mass="37599">MVGMAIDRPRVLSGIQPTAGSFHLGNYLGAVRQWVALQETHDAFYMVVDLHAITVQQDPAELRANTRLAAAQLLAAGLDPERCTLFVQSHVPEHAQLAWVMNCLTGYGEAQRMTQFKDKSAKQGADRTTVGLFTYPILQVADILLYQAHEVPVGEDQRQHIELTRDLAERFNGRFGETFTVPKAYILKETAKIFDLQDPAIKMSKSASTPKGLINLLDEPKATAKKVKSAVTDTDTVIRYDAEAKPGVSNLLTIYSTLTGEGILELEQRYEGKGYGALKTDLAEVMVDFVTPFRERTQAYLADPETLDKILAKGAEKARLVAAETLAQTYDRVGFLPGRR</sequence>
<dbReference type="InterPro" id="IPR024109">
    <property type="entry name" value="Trp-tRNA-ligase_bac-type"/>
</dbReference>
<accession>A0A1G7KI57</accession>
<dbReference type="PRINTS" id="PR01039">
    <property type="entry name" value="TRNASYNTHTRP"/>
</dbReference>
<evidence type="ECO:0000313" key="11">
    <source>
        <dbReference type="Proteomes" id="UP000198614"/>
    </source>
</evidence>
<evidence type="ECO:0000256" key="8">
    <source>
        <dbReference type="HAMAP-Rule" id="MF_00140"/>
    </source>
</evidence>
<dbReference type="PANTHER" id="PTHR43766:SF1">
    <property type="entry name" value="TRYPTOPHAN--TRNA LIGASE, MITOCHONDRIAL"/>
    <property type="match status" value="1"/>
</dbReference>
<comment type="subunit">
    <text evidence="8">Homodimer.</text>
</comment>
<evidence type="ECO:0000256" key="5">
    <source>
        <dbReference type="ARBA" id="ARBA00022917"/>
    </source>
</evidence>
<dbReference type="GO" id="GO:0006436">
    <property type="term" value="P:tryptophanyl-tRNA aminoacylation"/>
    <property type="evidence" value="ECO:0007669"/>
    <property type="project" value="UniProtKB-UniRule"/>
</dbReference>
<dbReference type="CDD" id="cd00806">
    <property type="entry name" value="TrpRS_core"/>
    <property type="match status" value="1"/>
</dbReference>
<keyword evidence="3 8" id="KW-0547">Nucleotide-binding</keyword>
<evidence type="ECO:0000256" key="9">
    <source>
        <dbReference type="RuleBase" id="RU363036"/>
    </source>
</evidence>
<comment type="similarity">
    <text evidence="1 8 9">Belongs to the class-I aminoacyl-tRNA synthetase family.</text>
</comment>
<evidence type="ECO:0000256" key="3">
    <source>
        <dbReference type="ARBA" id="ARBA00022741"/>
    </source>
</evidence>
<protein>
    <recommendedName>
        <fullName evidence="8">Tryptophan--tRNA ligase</fullName>
        <ecNumber evidence="8">6.1.1.2</ecNumber>
    </recommendedName>
    <alternativeName>
        <fullName evidence="8">Tryptophanyl-tRNA synthetase</fullName>
        <shortName evidence="8">TrpRS</shortName>
    </alternativeName>
</protein>
<keyword evidence="6 8" id="KW-0030">Aminoacyl-tRNA synthetase</keyword>
<dbReference type="SUPFAM" id="SSF52374">
    <property type="entry name" value="Nucleotidylyl transferase"/>
    <property type="match status" value="1"/>
</dbReference>
<feature type="binding site" evidence="8">
    <location>
        <begin position="202"/>
        <end position="206"/>
    </location>
    <ligand>
        <name>ATP</name>
        <dbReference type="ChEBI" id="CHEBI:30616"/>
    </ligand>
</feature>
<dbReference type="InterPro" id="IPR002305">
    <property type="entry name" value="aa-tRNA-synth_Ic"/>
</dbReference>
<dbReference type="EC" id="6.1.1.2" evidence="8"/>
<dbReference type="PROSITE" id="PS00178">
    <property type="entry name" value="AA_TRNA_LIGASE_I"/>
    <property type="match status" value="1"/>
</dbReference>
<feature type="binding site" evidence="8">
    <location>
        <position position="193"/>
    </location>
    <ligand>
        <name>ATP</name>
        <dbReference type="ChEBI" id="CHEBI:30616"/>
    </ligand>
</feature>
<evidence type="ECO:0000256" key="4">
    <source>
        <dbReference type="ARBA" id="ARBA00022840"/>
    </source>
</evidence>
<feature type="binding site" evidence="8">
    <location>
        <begin position="154"/>
        <end position="156"/>
    </location>
    <ligand>
        <name>ATP</name>
        <dbReference type="ChEBI" id="CHEBI:30616"/>
    </ligand>
</feature>
<dbReference type="InterPro" id="IPR002306">
    <property type="entry name" value="Trp-tRNA-ligase"/>
</dbReference>
<dbReference type="GO" id="GO:0005829">
    <property type="term" value="C:cytosol"/>
    <property type="evidence" value="ECO:0007669"/>
    <property type="project" value="TreeGrafter"/>
</dbReference>
<dbReference type="GO" id="GO:0004830">
    <property type="term" value="F:tryptophan-tRNA ligase activity"/>
    <property type="evidence" value="ECO:0007669"/>
    <property type="project" value="UniProtKB-UniRule"/>
</dbReference>
<dbReference type="Proteomes" id="UP000198614">
    <property type="component" value="Unassembled WGS sequence"/>
</dbReference>
<dbReference type="PANTHER" id="PTHR43766">
    <property type="entry name" value="TRYPTOPHAN--TRNA LIGASE, MITOCHONDRIAL"/>
    <property type="match status" value="1"/>
</dbReference>
<comment type="catalytic activity">
    <reaction evidence="7 8">
        <text>tRNA(Trp) + L-tryptophan + ATP = L-tryptophyl-tRNA(Trp) + AMP + diphosphate + H(+)</text>
        <dbReference type="Rhea" id="RHEA:24080"/>
        <dbReference type="Rhea" id="RHEA-COMP:9671"/>
        <dbReference type="Rhea" id="RHEA-COMP:9705"/>
        <dbReference type="ChEBI" id="CHEBI:15378"/>
        <dbReference type="ChEBI" id="CHEBI:30616"/>
        <dbReference type="ChEBI" id="CHEBI:33019"/>
        <dbReference type="ChEBI" id="CHEBI:57912"/>
        <dbReference type="ChEBI" id="CHEBI:78442"/>
        <dbReference type="ChEBI" id="CHEBI:78535"/>
        <dbReference type="ChEBI" id="CHEBI:456215"/>
        <dbReference type="EC" id="6.1.1.2"/>
    </reaction>
</comment>
<feature type="short sequence motif" description="'KMSKS' region" evidence="8">
    <location>
        <begin position="202"/>
        <end position="206"/>
    </location>
</feature>
<dbReference type="EMBL" id="FNAX01000007">
    <property type="protein sequence ID" value="SDF36714.1"/>
    <property type="molecule type" value="Genomic_DNA"/>
</dbReference>
<feature type="binding site" evidence="8">
    <location>
        <begin position="25"/>
        <end position="26"/>
    </location>
    <ligand>
        <name>ATP</name>
        <dbReference type="ChEBI" id="CHEBI:30616"/>
    </ligand>
</feature>
<keyword evidence="5 8" id="KW-0648">Protein biosynthesis</keyword>
<dbReference type="AlphaFoldDB" id="A0A1G7KI57"/>
<dbReference type="InterPro" id="IPR001412">
    <property type="entry name" value="aa-tRNA-synth_I_CS"/>
</dbReference>
<keyword evidence="4 8" id="KW-0067">ATP-binding</keyword>
<evidence type="ECO:0000313" key="10">
    <source>
        <dbReference type="EMBL" id="SDF36714.1"/>
    </source>
</evidence>
<gene>
    <name evidence="8" type="primary">trpS</name>
    <name evidence="10" type="ORF">SAMN05216260_107323</name>
</gene>
<feature type="binding site" evidence="8">
    <location>
        <begin position="16"/>
        <end position="18"/>
    </location>
    <ligand>
        <name>ATP</name>
        <dbReference type="ChEBI" id="CHEBI:30616"/>
    </ligand>
</feature>
<dbReference type="InterPro" id="IPR014729">
    <property type="entry name" value="Rossmann-like_a/b/a_fold"/>
</dbReference>
<dbReference type="FunFam" id="1.10.240.10:FF:000002">
    <property type="entry name" value="Tryptophan--tRNA ligase"/>
    <property type="match status" value="1"/>
</dbReference>
<dbReference type="HAMAP" id="MF_00140_B">
    <property type="entry name" value="Trp_tRNA_synth_B"/>
    <property type="match status" value="1"/>
</dbReference>
<evidence type="ECO:0000256" key="1">
    <source>
        <dbReference type="ARBA" id="ARBA00005594"/>
    </source>
</evidence>
<evidence type="ECO:0000256" key="6">
    <source>
        <dbReference type="ARBA" id="ARBA00023146"/>
    </source>
</evidence>
<name>A0A1G7KI57_9ACTN</name>
<dbReference type="Gene3D" id="3.40.50.620">
    <property type="entry name" value="HUPs"/>
    <property type="match status" value="1"/>
</dbReference>
<organism evidence="10 11">
    <name type="scientific">Streptomyces griseoaurantiacus</name>
    <dbReference type="NCBI Taxonomy" id="68213"/>
    <lineage>
        <taxon>Bacteria</taxon>
        <taxon>Bacillati</taxon>
        <taxon>Actinomycetota</taxon>
        <taxon>Actinomycetes</taxon>
        <taxon>Kitasatosporales</taxon>
        <taxon>Streptomycetaceae</taxon>
        <taxon>Streptomyces</taxon>
        <taxon>Streptomyces aurantiacus group</taxon>
    </lineage>
</organism>
<evidence type="ECO:0000256" key="2">
    <source>
        <dbReference type="ARBA" id="ARBA00022598"/>
    </source>
</evidence>
<dbReference type="GO" id="GO:0005524">
    <property type="term" value="F:ATP binding"/>
    <property type="evidence" value="ECO:0007669"/>
    <property type="project" value="UniProtKB-UniRule"/>
</dbReference>
<feature type="binding site" evidence="8">
    <location>
        <position position="142"/>
    </location>
    <ligand>
        <name>L-tryptophan</name>
        <dbReference type="ChEBI" id="CHEBI:57912"/>
    </ligand>
</feature>